<evidence type="ECO:0000313" key="14">
    <source>
        <dbReference type="EMBL" id="KAL2608574.1"/>
    </source>
</evidence>
<keyword evidence="8" id="KW-0443">Lipid metabolism</keyword>
<accession>A0ABD1XHY0</accession>
<comment type="caution">
    <text evidence="10">Lacks conserved residue(s) required for the propagation of feature annotation.</text>
</comment>
<gene>
    <name evidence="14" type="ORF">R1flu_027147</name>
</gene>
<evidence type="ECO:0000256" key="3">
    <source>
        <dbReference type="ARBA" id="ARBA00022723"/>
    </source>
</evidence>
<dbReference type="Gene3D" id="2.60.60.20">
    <property type="entry name" value="PLAT/LH2 domain"/>
    <property type="match status" value="1"/>
</dbReference>
<evidence type="ECO:0000256" key="11">
    <source>
        <dbReference type="SAM" id="MobiDB-lite"/>
    </source>
</evidence>
<dbReference type="InterPro" id="IPR001024">
    <property type="entry name" value="PLAT/LH2_dom"/>
</dbReference>
<name>A0ABD1XHY0_9MARC</name>
<evidence type="ECO:0000259" key="12">
    <source>
        <dbReference type="PROSITE" id="PS50095"/>
    </source>
</evidence>
<dbReference type="EMBL" id="JBHFFA010000008">
    <property type="protein sequence ID" value="KAL2608574.1"/>
    <property type="molecule type" value="Genomic_DNA"/>
</dbReference>
<feature type="domain" description="PLAT" evidence="12">
    <location>
        <begin position="104"/>
        <end position="235"/>
    </location>
</feature>
<proteinExistence type="inferred from homology"/>
<dbReference type="GO" id="GO:0046872">
    <property type="term" value="F:metal ion binding"/>
    <property type="evidence" value="ECO:0007669"/>
    <property type="project" value="UniProtKB-KW"/>
</dbReference>
<keyword evidence="7" id="KW-0560">Oxidoreductase</keyword>
<dbReference type="Gene3D" id="3.10.450.60">
    <property type="match status" value="1"/>
</dbReference>
<dbReference type="Proteomes" id="UP001605036">
    <property type="component" value="Unassembled WGS sequence"/>
</dbReference>
<dbReference type="AlphaFoldDB" id="A0ABD1XHY0"/>
<keyword evidence="9" id="KW-0275">Fatty acid biosynthesis</keyword>
<comment type="similarity">
    <text evidence="1">Belongs to the lipoxygenase family.</text>
</comment>
<evidence type="ECO:0000256" key="9">
    <source>
        <dbReference type="ARBA" id="ARBA00023160"/>
    </source>
</evidence>
<dbReference type="Pfam" id="PF00305">
    <property type="entry name" value="Lipoxygenase"/>
    <property type="match status" value="1"/>
</dbReference>
<dbReference type="InterPro" id="IPR013819">
    <property type="entry name" value="LipOase_C"/>
</dbReference>
<dbReference type="Gene3D" id="1.20.245.10">
    <property type="entry name" value="Lipoxygenase-1, Domain 5"/>
    <property type="match status" value="1"/>
</dbReference>
<evidence type="ECO:0000313" key="15">
    <source>
        <dbReference type="Proteomes" id="UP001605036"/>
    </source>
</evidence>
<dbReference type="SUPFAM" id="SSF48484">
    <property type="entry name" value="Lipoxigenase"/>
    <property type="match status" value="1"/>
</dbReference>
<evidence type="ECO:0000256" key="10">
    <source>
        <dbReference type="PROSITE-ProRule" id="PRU00152"/>
    </source>
</evidence>
<organism evidence="14 15">
    <name type="scientific">Riccia fluitans</name>
    <dbReference type="NCBI Taxonomy" id="41844"/>
    <lineage>
        <taxon>Eukaryota</taxon>
        <taxon>Viridiplantae</taxon>
        <taxon>Streptophyta</taxon>
        <taxon>Embryophyta</taxon>
        <taxon>Marchantiophyta</taxon>
        <taxon>Marchantiopsida</taxon>
        <taxon>Marchantiidae</taxon>
        <taxon>Marchantiales</taxon>
        <taxon>Ricciaceae</taxon>
        <taxon>Riccia</taxon>
    </lineage>
</organism>
<dbReference type="InterPro" id="IPR001246">
    <property type="entry name" value="LipOase_plant"/>
</dbReference>
<dbReference type="PROSITE" id="PS51393">
    <property type="entry name" value="LIPOXYGENASE_3"/>
    <property type="match status" value="1"/>
</dbReference>
<dbReference type="SUPFAM" id="SSF49723">
    <property type="entry name" value="Lipase/lipooxygenase domain (PLAT/LH2 domain)"/>
    <property type="match status" value="1"/>
</dbReference>
<reference evidence="14 15" key="1">
    <citation type="submission" date="2024-09" db="EMBL/GenBank/DDBJ databases">
        <title>Chromosome-scale assembly of Riccia fluitans.</title>
        <authorList>
            <person name="Paukszto L."/>
            <person name="Sawicki J."/>
            <person name="Karawczyk K."/>
            <person name="Piernik-Szablinska J."/>
            <person name="Szczecinska M."/>
            <person name="Mazdziarz M."/>
        </authorList>
    </citation>
    <scope>NUCLEOTIDE SEQUENCE [LARGE SCALE GENOMIC DNA]</scope>
    <source>
        <strain evidence="14">Rf_01</strain>
        <tissue evidence="14">Aerial parts of the thallus</tissue>
    </source>
</reference>
<dbReference type="InterPro" id="IPR000907">
    <property type="entry name" value="LipOase"/>
</dbReference>
<dbReference type="GO" id="GO:0031408">
    <property type="term" value="P:oxylipin biosynthetic process"/>
    <property type="evidence" value="ECO:0007669"/>
    <property type="project" value="UniProtKB-KW"/>
</dbReference>
<dbReference type="PANTHER" id="PTHR11771">
    <property type="entry name" value="LIPOXYGENASE"/>
    <property type="match status" value="1"/>
</dbReference>
<feature type="domain" description="Lipoxygenase" evidence="13">
    <location>
        <begin position="238"/>
        <end position="929"/>
    </location>
</feature>
<keyword evidence="5" id="KW-0276">Fatty acid metabolism</keyword>
<dbReference type="PRINTS" id="PR00468">
    <property type="entry name" value="PLTLPOXGNASE"/>
</dbReference>
<keyword evidence="4" id="KW-0925">Oxylipin biosynthesis</keyword>
<dbReference type="Pfam" id="PF01477">
    <property type="entry name" value="PLAT"/>
    <property type="match status" value="1"/>
</dbReference>
<protein>
    <recommendedName>
        <fullName evidence="16">Lipoxygenase</fullName>
    </recommendedName>
</protein>
<dbReference type="PROSITE" id="PS50095">
    <property type="entry name" value="PLAT"/>
    <property type="match status" value="1"/>
</dbReference>
<dbReference type="SMART" id="SM00308">
    <property type="entry name" value="LH2"/>
    <property type="match status" value="1"/>
</dbReference>
<dbReference type="InterPro" id="IPR036226">
    <property type="entry name" value="LipOase_C_sf"/>
</dbReference>
<feature type="region of interest" description="Disordered" evidence="11">
    <location>
        <begin position="37"/>
        <end position="65"/>
    </location>
</feature>
<keyword evidence="2" id="KW-0444">Lipid biosynthesis</keyword>
<sequence length="929" mass="103840">MQSASVSTIQSVLCRCLSSGAANESKRVLALNVGSQSSSYHGVGNRAASASKSRKSGKSSRRSSHVTANLLDPLLKKILTSVPNPLKPGDDAVEVKGKFILSRKNILDLVNVGAKLRDGNFDIEVVIQLVSVDAKADGKPKLSDSSHLEKWVPPKGTLRDLRDRFVAGQEEHAVTFWVPKDFGEIGAFVIRNNNPSEFYLHSVTLQTDSGETYEFPCNSWVFGHKVYADGRVFFTNKNYLPERTPSGLKEFRDRELVALRGNGKGTRVTSDRVYDYDVYNDLGLKRPVLGGSKDFPYPRRCRTGRSKHITDNKCETFTLLSYVPADDVFGREKTSGFLAGTLKGVSQAVVPAITGLFDLSPNTWDNFEEMLALYTDGLELGQDLAETDDPEKKSRLVFLDTLFKGEGDTKSVLRFSRPQIIQKNENAWADDEEYGRQTLAGVNPCVIQAVKEFPPKSSLDPQQWGPATALTEKDIEPYLENLTVQEAIKAKRLFVIDYRDTVLPYIERINKTSVKQYAPRTYFFRTGKGTMKPVAIELSLPPTQGKPTSNRVFTPPMRKDDKNHLWDLAKIHAATIDTGYHELVSHWMKCHSVMEPFIIATHRHLSKLHPVHTLLLPLYKNTLQINAAARSALINANGAIELIFWGRQYCLELSSKIYGATWRFDHEAFPADLISRGMAEPADASQPGGVKLVVDDYPYAKDGLDMWDTIHSYIAKYLNIVYNGSDKAVQDDVELQAWWKEAVEVGHADKKDEPWWPKANSIKSLTHICTTIAWIAGPNHAAVNFGQYAYYGFGPNHPTQCRKLIPEKGSKEEAKLLENPEKWLMSTLPSQAATCIAYTLAEVLSCHATDEEYQGMRQNDNWTSNPEIKAAFSEFSAKMEELERRLEQRNADPNLVNRSGPAQIPYTLLYPTSEASGLTGRGVPYSISI</sequence>
<evidence type="ECO:0000256" key="6">
    <source>
        <dbReference type="ARBA" id="ARBA00022964"/>
    </source>
</evidence>
<dbReference type="GO" id="GO:0051213">
    <property type="term" value="F:dioxygenase activity"/>
    <property type="evidence" value="ECO:0007669"/>
    <property type="project" value="UniProtKB-KW"/>
</dbReference>
<feature type="compositionally biased region" description="Basic residues" evidence="11">
    <location>
        <begin position="52"/>
        <end position="64"/>
    </location>
</feature>
<evidence type="ECO:0000256" key="1">
    <source>
        <dbReference type="ARBA" id="ARBA00009419"/>
    </source>
</evidence>
<evidence type="ECO:0000256" key="8">
    <source>
        <dbReference type="ARBA" id="ARBA00023098"/>
    </source>
</evidence>
<keyword evidence="6" id="KW-0223">Dioxygenase</keyword>
<dbReference type="InterPro" id="IPR027433">
    <property type="entry name" value="Lipoxygenase_dom_3"/>
</dbReference>
<evidence type="ECO:0000259" key="13">
    <source>
        <dbReference type="PROSITE" id="PS51393"/>
    </source>
</evidence>
<evidence type="ECO:0000256" key="5">
    <source>
        <dbReference type="ARBA" id="ARBA00022832"/>
    </source>
</evidence>
<dbReference type="Gene3D" id="4.10.372.10">
    <property type="entry name" value="Lipoxygenase-1, Domain 3"/>
    <property type="match status" value="1"/>
</dbReference>
<keyword evidence="3" id="KW-0479">Metal-binding</keyword>
<keyword evidence="15" id="KW-1185">Reference proteome</keyword>
<dbReference type="InterPro" id="IPR036392">
    <property type="entry name" value="PLAT/LH2_dom_sf"/>
</dbReference>
<evidence type="ECO:0000256" key="2">
    <source>
        <dbReference type="ARBA" id="ARBA00022516"/>
    </source>
</evidence>
<evidence type="ECO:0000256" key="7">
    <source>
        <dbReference type="ARBA" id="ARBA00023002"/>
    </source>
</evidence>
<evidence type="ECO:0008006" key="16">
    <source>
        <dbReference type="Google" id="ProtNLM"/>
    </source>
</evidence>
<dbReference type="PRINTS" id="PR00087">
    <property type="entry name" value="LIPOXYGENASE"/>
</dbReference>
<evidence type="ECO:0000256" key="4">
    <source>
        <dbReference type="ARBA" id="ARBA00022767"/>
    </source>
</evidence>
<dbReference type="GO" id="GO:0006633">
    <property type="term" value="P:fatty acid biosynthetic process"/>
    <property type="evidence" value="ECO:0007669"/>
    <property type="project" value="UniProtKB-KW"/>
</dbReference>
<comment type="caution">
    <text evidence="14">The sequence shown here is derived from an EMBL/GenBank/DDBJ whole genome shotgun (WGS) entry which is preliminary data.</text>
</comment>
<dbReference type="Gene3D" id="4.10.375.10">
    <property type="entry name" value="Lipoxygenase-1, Domain 2"/>
    <property type="match status" value="1"/>
</dbReference>